<feature type="region of interest" description="Disordered" evidence="1">
    <location>
        <begin position="441"/>
        <end position="460"/>
    </location>
</feature>
<sequence length="602" mass="66593">MEPLRTIYCPLAKEKKEIRLLHLAARDSQAPNKSSIPSIECTFSIVSLDDHPTYEALSYVWGTPQKTQTININDTPIPITDNLHNALTQLQLPSQPRTLWVDAVCINQTNTIERTHQVTQMQLLYSLATIVVIYLGPAWPGSSSALDFFETTGQNPDLHYSPVLHPHVTVGNDYATTHSPSLRNAIIRFFSLPWWTRTWTVQEFVLAQAIIFQLGPHTLSGQTLLQSFENVNIHDNDCCSAETCFMESSSEGGGVCVWDGFTRMDMLAFMRTSRHKYTFLQCLSSFRTRNAFDARDRVYGMLGLARPEWLQHIQPDYTRPVEDVYRAVVTAAVEISGRLEFLSHCHGKGTLHPLLPSFIPDWTSKIEDLAHATYLSRAFATPSFNASSGSKADFKFTSHTSASTKGLIADVISTLGPLPTNDNNTTPELVRSWEDLAQINHGVTKSPQPPPPSQHEPSLQQTLCGGMAGSWTGTNHFWHRATPTTDAPRYIKWRAWIAANQDPALFDAEVGDFDNAHNAVRNERRFVVTEKGRLGFVPLAAGLGDVVAVLAGAHVPYVLRSEGEGGGDGSCYSVVGDAYVHGIMDGEGFVGDGMDIGRLRLV</sequence>
<evidence type="ECO:0000313" key="4">
    <source>
        <dbReference type="Proteomes" id="UP000799423"/>
    </source>
</evidence>
<protein>
    <submittedName>
        <fullName evidence="3">HET-domain-containing protein</fullName>
    </submittedName>
</protein>
<dbReference type="PANTHER" id="PTHR24148">
    <property type="entry name" value="ANKYRIN REPEAT DOMAIN-CONTAINING PROTEIN 39 HOMOLOG-RELATED"/>
    <property type="match status" value="1"/>
</dbReference>
<evidence type="ECO:0000259" key="2">
    <source>
        <dbReference type="Pfam" id="PF06985"/>
    </source>
</evidence>
<reference evidence="3" key="1">
    <citation type="submission" date="2020-01" db="EMBL/GenBank/DDBJ databases">
        <authorList>
            <consortium name="DOE Joint Genome Institute"/>
            <person name="Haridas S."/>
            <person name="Albert R."/>
            <person name="Binder M."/>
            <person name="Bloem J."/>
            <person name="Labutti K."/>
            <person name="Salamov A."/>
            <person name="Andreopoulos B."/>
            <person name="Baker S.E."/>
            <person name="Barry K."/>
            <person name="Bills G."/>
            <person name="Bluhm B.H."/>
            <person name="Cannon C."/>
            <person name="Castanera R."/>
            <person name="Culley D.E."/>
            <person name="Daum C."/>
            <person name="Ezra D."/>
            <person name="Gonzalez J.B."/>
            <person name="Henrissat B."/>
            <person name="Kuo A."/>
            <person name="Liang C."/>
            <person name="Lipzen A."/>
            <person name="Lutzoni F."/>
            <person name="Magnuson J."/>
            <person name="Mondo S."/>
            <person name="Nolan M."/>
            <person name="Ohm R."/>
            <person name="Pangilinan J."/>
            <person name="Park H.-J."/>
            <person name="Ramirez L."/>
            <person name="Alfaro M."/>
            <person name="Sun H."/>
            <person name="Tritt A."/>
            <person name="Yoshinaga Y."/>
            <person name="Zwiers L.-H."/>
            <person name="Turgeon B.G."/>
            <person name="Goodwin S.B."/>
            <person name="Spatafora J.W."/>
            <person name="Crous P.W."/>
            <person name="Grigoriev I.V."/>
        </authorList>
    </citation>
    <scope>NUCLEOTIDE SEQUENCE</scope>
    <source>
        <strain evidence="3">IPT5</strain>
    </source>
</reference>
<proteinExistence type="predicted"/>
<dbReference type="PANTHER" id="PTHR24148:SF73">
    <property type="entry name" value="HET DOMAIN PROTEIN (AFU_ORTHOLOGUE AFUA_8G01020)"/>
    <property type="match status" value="1"/>
</dbReference>
<feature type="domain" description="Heterokaryon incompatibility" evidence="2">
    <location>
        <begin position="54"/>
        <end position="203"/>
    </location>
</feature>
<dbReference type="InterPro" id="IPR052895">
    <property type="entry name" value="HetReg/Transcr_Mod"/>
</dbReference>
<evidence type="ECO:0000256" key="1">
    <source>
        <dbReference type="SAM" id="MobiDB-lite"/>
    </source>
</evidence>
<dbReference type="EMBL" id="MU006315">
    <property type="protein sequence ID" value="KAF2848775.1"/>
    <property type="molecule type" value="Genomic_DNA"/>
</dbReference>
<organism evidence="3 4">
    <name type="scientific">Plenodomus tracheiphilus IPT5</name>
    <dbReference type="NCBI Taxonomy" id="1408161"/>
    <lineage>
        <taxon>Eukaryota</taxon>
        <taxon>Fungi</taxon>
        <taxon>Dikarya</taxon>
        <taxon>Ascomycota</taxon>
        <taxon>Pezizomycotina</taxon>
        <taxon>Dothideomycetes</taxon>
        <taxon>Pleosporomycetidae</taxon>
        <taxon>Pleosporales</taxon>
        <taxon>Pleosporineae</taxon>
        <taxon>Leptosphaeriaceae</taxon>
        <taxon>Plenodomus</taxon>
    </lineage>
</organism>
<evidence type="ECO:0000313" key="3">
    <source>
        <dbReference type="EMBL" id="KAF2848775.1"/>
    </source>
</evidence>
<name>A0A6A7B2Y2_9PLEO</name>
<accession>A0A6A7B2Y2</accession>
<dbReference type="Pfam" id="PF26639">
    <property type="entry name" value="Het-6_barrel"/>
    <property type="match status" value="1"/>
</dbReference>
<dbReference type="Proteomes" id="UP000799423">
    <property type="component" value="Unassembled WGS sequence"/>
</dbReference>
<dbReference type="OrthoDB" id="2157530at2759"/>
<dbReference type="Pfam" id="PF06985">
    <property type="entry name" value="HET"/>
    <property type="match status" value="1"/>
</dbReference>
<gene>
    <name evidence="3" type="ORF">T440DRAFT_453670</name>
</gene>
<dbReference type="AlphaFoldDB" id="A0A6A7B2Y2"/>
<keyword evidence="4" id="KW-1185">Reference proteome</keyword>
<dbReference type="InterPro" id="IPR010730">
    <property type="entry name" value="HET"/>
</dbReference>